<dbReference type="SUPFAM" id="SSF55811">
    <property type="entry name" value="Nudix"/>
    <property type="match status" value="1"/>
</dbReference>
<evidence type="ECO:0000313" key="3">
    <source>
        <dbReference type="EMBL" id="PJN65177.1"/>
    </source>
</evidence>
<gene>
    <name evidence="3" type="ORF">BACWE_48730</name>
</gene>
<feature type="domain" description="Nudix hydrolase" evidence="2">
    <location>
        <begin position="1"/>
        <end position="79"/>
    </location>
</feature>
<evidence type="ECO:0000259" key="2">
    <source>
        <dbReference type="PROSITE" id="PS51462"/>
    </source>
</evidence>
<dbReference type="PANTHER" id="PTHR43736:SF2">
    <property type="entry name" value="MUTT_NUDIX FAMILY PROTEIN"/>
    <property type="match status" value="1"/>
</dbReference>
<dbReference type="PRINTS" id="PR00502">
    <property type="entry name" value="NUDIXFAMILY"/>
</dbReference>
<evidence type="ECO:0000313" key="4">
    <source>
        <dbReference type="Proteomes" id="UP000236165"/>
    </source>
</evidence>
<accession>A0AAP8GSB4</accession>
<protein>
    <recommendedName>
        <fullName evidence="2">Nudix hydrolase domain-containing protein</fullName>
    </recommendedName>
</protein>
<organism evidence="3 4">
    <name type="scientific">Bacillus mycoides</name>
    <dbReference type="NCBI Taxonomy" id="1405"/>
    <lineage>
        <taxon>Bacteria</taxon>
        <taxon>Bacillati</taxon>
        <taxon>Bacillota</taxon>
        <taxon>Bacilli</taxon>
        <taxon>Bacillales</taxon>
        <taxon>Bacillaceae</taxon>
        <taxon>Bacillus</taxon>
        <taxon>Bacillus cereus group</taxon>
    </lineage>
</organism>
<proteinExistence type="predicted"/>
<dbReference type="AlphaFoldDB" id="A0AAP8GSB4"/>
<dbReference type="Proteomes" id="UP000236165">
    <property type="component" value="Unassembled WGS sequence"/>
</dbReference>
<dbReference type="PANTHER" id="PTHR43736">
    <property type="entry name" value="ADP-RIBOSE PYROPHOSPHATASE"/>
    <property type="match status" value="1"/>
</dbReference>
<sequence>MRRNRGAAIIIQGGKIALIKRVREGEMYFVFPGGGIEEGETPEEATKREVYEELGVHIQVEHLIAKVEFSEVVKARSSS</sequence>
<reference evidence="3 4" key="1">
    <citation type="submission" date="2016-10" db="EMBL/GenBank/DDBJ databases">
        <title>Genome Sequence of Bacillus weihenstephanensis GM6LP.</title>
        <authorList>
            <person name="Poehlein A."/>
            <person name="Wemheuer F."/>
            <person name="Hollensteiner J."/>
            <person name="Wemheuer B."/>
        </authorList>
    </citation>
    <scope>NUCLEOTIDE SEQUENCE [LARGE SCALE GENOMIC DNA]</scope>
    <source>
        <strain evidence="3 4">GM6LP</strain>
    </source>
</reference>
<dbReference type="EMBL" id="MKZQ01000069">
    <property type="protein sequence ID" value="PJN65177.1"/>
    <property type="molecule type" value="Genomic_DNA"/>
</dbReference>
<name>A0AAP8GSB4_BACMY</name>
<dbReference type="GO" id="GO:0016787">
    <property type="term" value="F:hydrolase activity"/>
    <property type="evidence" value="ECO:0007669"/>
    <property type="project" value="UniProtKB-KW"/>
</dbReference>
<keyword evidence="1" id="KW-0378">Hydrolase</keyword>
<dbReference type="PROSITE" id="PS51462">
    <property type="entry name" value="NUDIX"/>
    <property type="match status" value="1"/>
</dbReference>
<evidence type="ECO:0000256" key="1">
    <source>
        <dbReference type="ARBA" id="ARBA00022801"/>
    </source>
</evidence>
<comment type="caution">
    <text evidence="3">The sequence shown here is derived from an EMBL/GenBank/DDBJ whole genome shotgun (WGS) entry which is preliminary data.</text>
</comment>
<dbReference type="InterPro" id="IPR000086">
    <property type="entry name" value="NUDIX_hydrolase_dom"/>
</dbReference>
<dbReference type="Pfam" id="PF00293">
    <property type="entry name" value="NUDIX"/>
    <property type="match status" value="1"/>
</dbReference>
<dbReference type="Gene3D" id="3.90.79.10">
    <property type="entry name" value="Nucleoside Triphosphate Pyrophosphohydrolase"/>
    <property type="match status" value="1"/>
</dbReference>
<dbReference type="InterPro" id="IPR015797">
    <property type="entry name" value="NUDIX_hydrolase-like_dom_sf"/>
</dbReference>
<dbReference type="InterPro" id="IPR020476">
    <property type="entry name" value="Nudix_hydrolase"/>
</dbReference>